<feature type="binding site" evidence="8">
    <location>
        <position position="66"/>
    </location>
    <ligand>
        <name>Zn(2+)</name>
        <dbReference type="ChEBI" id="CHEBI:29105"/>
        <label>1</label>
        <note>catalytic</note>
    </ligand>
</feature>
<keyword evidence="4 8" id="KW-0479">Metal-binding</keyword>
<dbReference type="EMBL" id="BAAATD010000005">
    <property type="protein sequence ID" value="GAA2604375.1"/>
    <property type="molecule type" value="Genomic_DNA"/>
</dbReference>
<name>A0ABN3PWV4_9ACTN</name>
<keyword evidence="3 8" id="KW-0540">Nuclease</keyword>
<feature type="domain" description="Metallo-beta-lactamase" evidence="9">
    <location>
        <begin position="23"/>
        <end position="141"/>
    </location>
</feature>
<dbReference type="SUPFAM" id="SSF56281">
    <property type="entry name" value="Metallo-hydrolase/oxidoreductase"/>
    <property type="match status" value="1"/>
</dbReference>
<evidence type="ECO:0000256" key="3">
    <source>
        <dbReference type="ARBA" id="ARBA00022722"/>
    </source>
</evidence>
<sequence length="315" mass="34416">MVGMSVRDLVVLGSASAVPTKTRNHNGYLLRWDGHGLLFDPGEGTQRQMTFAGVTATDVTWICLTHFHGDHCLGVPGIVQRIARDGVGHRVDAAFPASGAEYWARLRYATPFRGTEVIREQPVSGERMELDTGDAPFGLTARRLSHPVEAYGYRLEEPDGVTMRPALLAARGVRGPLVRRLQEEGSVVAPDGRTVTLAECSVRRPGQKVAFVMDTRLCDGVHELAADVDLLIIESTFLDEDAALATAYGHLTARQAGEVAAAAGVRRLVLTHISERYRVEDEPRFVEQAAAAYSGDIVLVHDLDRVVMPSRRRAK</sequence>
<dbReference type="NCBIfam" id="NF000805">
    <property type="entry name" value="PRK00055.2-3"/>
    <property type="match status" value="1"/>
</dbReference>
<protein>
    <recommendedName>
        <fullName evidence="8">Ribonuclease Z</fullName>
        <shortName evidence="8">RNase Z</shortName>
        <ecNumber evidence="8">3.1.26.11</ecNumber>
    </recommendedName>
    <alternativeName>
        <fullName evidence="8">tRNA 3 endonuclease</fullName>
    </alternativeName>
    <alternativeName>
        <fullName evidence="8">tRNase Z</fullName>
    </alternativeName>
</protein>
<dbReference type="PANTHER" id="PTHR46018">
    <property type="entry name" value="ZINC PHOSPHODIESTERASE ELAC PROTEIN 1"/>
    <property type="match status" value="1"/>
</dbReference>
<evidence type="ECO:0000313" key="11">
    <source>
        <dbReference type="EMBL" id="GAA2604375.1"/>
    </source>
</evidence>
<evidence type="ECO:0000259" key="9">
    <source>
        <dbReference type="Pfam" id="PF00753"/>
    </source>
</evidence>
<accession>A0ABN3PWV4</accession>
<evidence type="ECO:0000256" key="7">
    <source>
        <dbReference type="ARBA" id="ARBA00022833"/>
    </source>
</evidence>
<comment type="similarity">
    <text evidence="8">Belongs to the RNase Z family.</text>
</comment>
<comment type="catalytic activity">
    <reaction evidence="8">
        <text>Endonucleolytic cleavage of RNA, removing extra 3' nucleotides from tRNA precursor, generating 3' termini of tRNAs. A 3'-hydroxy group is left at the tRNA terminus and a 5'-phosphoryl group is left at the trailer molecule.</text>
        <dbReference type="EC" id="3.1.26.11"/>
    </reaction>
</comment>
<organism evidence="11 12">
    <name type="scientific">Actinomadura fulvescens</name>
    <dbReference type="NCBI Taxonomy" id="46160"/>
    <lineage>
        <taxon>Bacteria</taxon>
        <taxon>Bacillati</taxon>
        <taxon>Actinomycetota</taxon>
        <taxon>Actinomycetes</taxon>
        <taxon>Streptosporangiales</taxon>
        <taxon>Thermomonosporaceae</taxon>
        <taxon>Actinomadura</taxon>
    </lineage>
</organism>
<feature type="binding site" evidence="8">
    <location>
        <position position="68"/>
    </location>
    <ligand>
        <name>Zn(2+)</name>
        <dbReference type="ChEBI" id="CHEBI:29105"/>
        <label>1</label>
        <note>catalytic</note>
    </ligand>
</feature>
<keyword evidence="2 8" id="KW-0819">tRNA processing</keyword>
<dbReference type="Proteomes" id="UP001501509">
    <property type="component" value="Unassembled WGS sequence"/>
</dbReference>
<evidence type="ECO:0000256" key="8">
    <source>
        <dbReference type="HAMAP-Rule" id="MF_01818"/>
    </source>
</evidence>
<dbReference type="Pfam" id="PF00753">
    <property type="entry name" value="Lactamase_B"/>
    <property type="match status" value="1"/>
</dbReference>
<evidence type="ECO:0000256" key="1">
    <source>
        <dbReference type="ARBA" id="ARBA00011738"/>
    </source>
</evidence>
<keyword evidence="7 8" id="KW-0862">Zinc</keyword>
<evidence type="ECO:0000256" key="4">
    <source>
        <dbReference type="ARBA" id="ARBA00022723"/>
    </source>
</evidence>
<evidence type="ECO:0000313" key="12">
    <source>
        <dbReference type="Proteomes" id="UP001501509"/>
    </source>
</evidence>
<dbReference type="InterPro" id="IPR036866">
    <property type="entry name" value="RibonucZ/Hydroxyglut_hydro"/>
</dbReference>
<dbReference type="PANTHER" id="PTHR46018:SF2">
    <property type="entry name" value="ZINC PHOSPHODIESTERASE ELAC PROTEIN 1"/>
    <property type="match status" value="1"/>
</dbReference>
<proteinExistence type="inferred from homology"/>
<feature type="binding site" evidence="8">
    <location>
        <position position="272"/>
    </location>
    <ligand>
        <name>Zn(2+)</name>
        <dbReference type="ChEBI" id="CHEBI:29105"/>
        <label>2</label>
        <note>catalytic</note>
    </ligand>
</feature>
<feature type="binding site" evidence="8">
    <location>
        <position position="70"/>
    </location>
    <ligand>
        <name>Zn(2+)</name>
        <dbReference type="ChEBI" id="CHEBI:29105"/>
        <label>2</label>
        <note>catalytic</note>
    </ligand>
</feature>
<feature type="domain" description="Metallo-beta-lactamase" evidence="10">
    <location>
        <begin position="201"/>
        <end position="273"/>
    </location>
</feature>
<dbReference type="HAMAP" id="MF_01818">
    <property type="entry name" value="RNase_Z_BN"/>
    <property type="match status" value="1"/>
</dbReference>
<feature type="binding site" evidence="8">
    <location>
        <position position="71"/>
    </location>
    <ligand>
        <name>Zn(2+)</name>
        <dbReference type="ChEBI" id="CHEBI:29105"/>
        <label>2</label>
        <note>catalytic</note>
    </ligand>
</feature>
<gene>
    <name evidence="8" type="primary">rnz</name>
    <name evidence="11" type="ORF">GCM10010411_43160</name>
</gene>
<dbReference type="CDD" id="cd07717">
    <property type="entry name" value="RNaseZ_ZiPD-like_MBL-fold"/>
    <property type="match status" value="1"/>
</dbReference>
<comment type="cofactor">
    <cofactor evidence="8">
        <name>Zn(2+)</name>
        <dbReference type="ChEBI" id="CHEBI:29105"/>
    </cofactor>
    <text evidence="8">Binds 2 Zn(2+) ions.</text>
</comment>
<evidence type="ECO:0000256" key="2">
    <source>
        <dbReference type="ARBA" id="ARBA00022694"/>
    </source>
</evidence>
<feature type="active site" description="Proton acceptor" evidence="8">
    <location>
        <position position="70"/>
    </location>
</feature>
<comment type="caution">
    <text evidence="11">The sequence shown here is derived from an EMBL/GenBank/DDBJ whole genome shotgun (WGS) entry which is preliminary data.</text>
</comment>
<keyword evidence="6 8" id="KW-0378">Hydrolase</keyword>
<evidence type="ECO:0000256" key="5">
    <source>
        <dbReference type="ARBA" id="ARBA00022759"/>
    </source>
</evidence>
<dbReference type="Gene3D" id="3.60.15.10">
    <property type="entry name" value="Ribonuclease Z/Hydroxyacylglutathione hydrolase-like"/>
    <property type="match status" value="1"/>
</dbReference>
<keyword evidence="5 8" id="KW-0255">Endonuclease</keyword>
<keyword evidence="12" id="KW-1185">Reference proteome</keyword>
<evidence type="ECO:0000259" key="10">
    <source>
        <dbReference type="Pfam" id="PF12706"/>
    </source>
</evidence>
<comment type="function">
    <text evidence="8">Zinc phosphodiesterase, which displays some tRNA 3'-processing endonuclease activity. Probably involved in tRNA maturation, by removing a 3'-trailer from precursor tRNA.</text>
</comment>
<feature type="binding site" evidence="8">
    <location>
        <position position="214"/>
    </location>
    <ligand>
        <name>Zn(2+)</name>
        <dbReference type="ChEBI" id="CHEBI:29105"/>
        <label>2</label>
        <note>catalytic</note>
    </ligand>
</feature>
<evidence type="ECO:0000256" key="6">
    <source>
        <dbReference type="ARBA" id="ARBA00022801"/>
    </source>
</evidence>
<dbReference type="InterPro" id="IPR001279">
    <property type="entry name" value="Metallo-B-lactamas"/>
</dbReference>
<dbReference type="InterPro" id="IPR013471">
    <property type="entry name" value="RNase_Z/BN"/>
</dbReference>
<reference evidence="11 12" key="1">
    <citation type="journal article" date="2019" name="Int. J. Syst. Evol. Microbiol.">
        <title>The Global Catalogue of Microorganisms (GCM) 10K type strain sequencing project: providing services to taxonomists for standard genome sequencing and annotation.</title>
        <authorList>
            <consortium name="The Broad Institute Genomics Platform"/>
            <consortium name="The Broad Institute Genome Sequencing Center for Infectious Disease"/>
            <person name="Wu L."/>
            <person name="Ma J."/>
        </authorList>
    </citation>
    <scope>NUCLEOTIDE SEQUENCE [LARGE SCALE GENOMIC DNA]</scope>
    <source>
        <strain evidence="11 12">JCM 6833</strain>
    </source>
</reference>
<feature type="binding site" evidence="8">
    <location>
        <position position="146"/>
    </location>
    <ligand>
        <name>Zn(2+)</name>
        <dbReference type="ChEBI" id="CHEBI:29105"/>
        <label>1</label>
        <note>catalytic</note>
    </ligand>
</feature>
<feature type="binding site" evidence="8">
    <location>
        <position position="214"/>
    </location>
    <ligand>
        <name>Zn(2+)</name>
        <dbReference type="ChEBI" id="CHEBI:29105"/>
        <label>1</label>
        <note>catalytic</note>
    </ligand>
</feature>
<dbReference type="EC" id="3.1.26.11" evidence="8"/>
<dbReference type="Pfam" id="PF12706">
    <property type="entry name" value="Lactamase_B_2"/>
    <property type="match status" value="1"/>
</dbReference>
<comment type="subunit">
    <text evidence="1 8">Homodimer.</text>
</comment>